<evidence type="ECO:0000313" key="8">
    <source>
        <dbReference type="RefSeq" id="XP_025054967.1"/>
    </source>
</evidence>
<dbReference type="PROSITE" id="PS50835">
    <property type="entry name" value="IG_LIKE"/>
    <property type="match status" value="1"/>
</dbReference>
<evidence type="ECO:0000313" key="7">
    <source>
        <dbReference type="Proteomes" id="UP000189705"/>
    </source>
</evidence>
<dbReference type="KEGG" id="asn:102380808"/>
<dbReference type="GeneID" id="102380808"/>
<accession>A0A3Q0G690</accession>
<evidence type="ECO:0000256" key="4">
    <source>
        <dbReference type="SAM" id="Phobius"/>
    </source>
</evidence>
<feature type="transmembrane region" description="Helical" evidence="4">
    <location>
        <begin position="173"/>
        <end position="196"/>
    </location>
</feature>
<keyword evidence="4" id="KW-1133">Transmembrane helix</keyword>
<evidence type="ECO:0000256" key="2">
    <source>
        <dbReference type="ARBA" id="ARBA00022692"/>
    </source>
</evidence>
<dbReference type="GO" id="GO:0005886">
    <property type="term" value="C:plasma membrane"/>
    <property type="evidence" value="ECO:0007669"/>
    <property type="project" value="TreeGrafter"/>
</dbReference>
<keyword evidence="5" id="KW-0732">Signal</keyword>
<dbReference type="InterPro" id="IPR036179">
    <property type="entry name" value="Ig-like_dom_sf"/>
</dbReference>
<dbReference type="Proteomes" id="UP000189705">
    <property type="component" value="Unplaced"/>
</dbReference>
<dbReference type="InterPro" id="IPR013783">
    <property type="entry name" value="Ig-like_fold"/>
</dbReference>
<evidence type="ECO:0000259" key="6">
    <source>
        <dbReference type="PROSITE" id="PS50835"/>
    </source>
</evidence>
<dbReference type="GO" id="GO:0004888">
    <property type="term" value="F:transmembrane signaling receptor activity"/>
    <property type="evidence" value="ECO:0007669"/>
    <property type="project" value="TreeGrafter"/>
</dbReference>
<dbReference type="FunCoup" id="A0A3Q0G690">
    <property type="interactions" value="2"/>
</dbReference>
<organism evidence="7 8">
    <name type="scientific">Alligator sinensis</name>
    <name type="common">Chinese alligator</name>
    <dbReference type="NCBI Taxonomy" id="38654"/>
    <lineage>
        <taxon>Eukaryota</taxon>
        <taxon>Metazoa</taxon>
        <taxon>Chordata</taxon>
        <taxon>Craniata</taxon>
        <taxon>Vertebrata</taxon>
        <taxon>Euteleostomi</taxon>
        <taxon>Archelosauria</taxon>
        <taxon>Archosauria</taxon>
        <taxon>Crocodylia</taxon>
        <taxon>Alligatoridae</taxon>
        <taxon>Alligatorinae</taxon>
        <taxon>Alligator</taxon>
    </lineage>
</organism>
<dbReference type="Gene3D" id="2.60.40.10">
    <property type="entry name" value="Immunoglobulins"/>
    <property type="match status" value="1"/>
</dbReference>
<feature type="domain" description="Ig-like" evidence="6">
    <location>
        <begin position="13"/>
        <end position="105"/>
    </location>
</feature>
<evidence type="ECO:0000256" key="1">
    <source>
        <dbReference type="ARBA" id="ARBA00004370"/>
    </source>
</evidence>
<dbReference type="InParanoid" id="A0A3Q0G690"/>
<dbReference type="SUPFAM" id="SSF48726">
    <property type="entry name" value="Immunoglobulin"/>
    <property type="match status" value="1"/>
</dbReference>
<dbReference type="PANTHER" id="PTHR11860">
    <property type="entry name" value="POLYMERIC-IMMUNOGLOBULIN RECEPTOR"/>
    <property type="match status" value="1"/>
</dbReference>
<dbReference type="InterPro" id="IPR013106">
    <property type="entry name" value="Ig_V-set"/>
</dbReference>
<proteinExistence type="predicted"/>
<dbReference type="AlphaFoldDB" id="A0A3Q0G690"/>
<protein>
    <submittedName>
        <fullName evidence="8">CMRF35-like molecule 6</fullName>
    </submittedName>
</protein>
<feature type="signal peptide" evidence="5">
    <location>
        <begin position="1"/>
        <end position="17"/>
    </location>
</feature>
<reference evidence="8" key="1">
    <citation type="submission" date="2025-08" db="UniProtKB">
        <authorList>
            <consortium name="RefSeq"/>
        </authorList>
    </citation>
    <scope>IDENTIFICATION</scope>
</reference>
<keyword evidence="2 4" id="KW-0812">Transmembrane</keyword>
<dbReference type="PANTHER" id="PTHR11860:SF87">
    <property type="entry name" value="CMRF35-LIKE MOLECULE 8"/>
    <property type="match status" value="1"/>
</dbReference>
<feature type="chain" id="PRO_5018292702" evidence="5">
    <location>
        <begin position="18"/>
        <end position="227"/>
    </location>
</feature>
<evidence type="ECO:0000256" key="3">
    <source>
        <dbReference type="ARBA" id="ARBA00023136"/>
    </source>
</evidence>
<dbReference type="InterPro" id="IPR050671">
    <property type="entry name" value="CD300_family_receptors"/>
</dbReference>
<name>A0A3Q0G690_ALLSI</name>
<evidence type="ECO:0000256" key="5">
    <source>
        <dbReference type="SAM" id="SignalP"/>
    </source>
</evidence>
<dbReference type="InterPro" id="IPR007110">
    <property type="entry name" value="Ig-like_dom"/>
</dbReference>
<gene>
    <name evidence="8" type="primary">LOC102380808</name>
</gene>
<comment type="subcellular location">
    <subcellularLocation>
        <location evidence="1">Membrane</location>
    </subcellularLocation>
</comment>
<dbReference type="Pfam" id="PF07686">
    <property type="entry name" value="V-set"/>
    <property type="match status" value="1"/>
</dbReference>
<keyword evidence="7" id="KW-1185">Reference proteome</keyword>
<keyword evidence="3 4" id="KW-0472">Membrane</keyword>
<sequence length="227" mass="24966">MRISSLVVWILLPDCWAVTGPTQVSSHLGGSVSVCCSYEIGYETYPKFWCRSGFLQCFNGHIIETTGSEANVKQDRVSIKDSHSLLTFTVTLENLTMGDAGFYHCGLVRTLLPDPRHSVELIVSPVVPTSAPCRKSVSTAQTGVTANKCSVFPASSDPVPSRDPQTLSQPTNIHFLLLVGLKVPIFLCMACTVVWVSKCYRRRIRETAQDRHVESLQLSHEGATHSI</sequence>
<dbReference type="RefSeq" id="XP_025054967.1">
    <property type="nucleotide sequence ID" value="XM_025199182.1"/>
</dbReference>